<proteinExistence type="predicted"/>
<dbReference type="EMBL" id="VSSQ01040818">
    <property type="protein sequence ID" value="MPM94134.1"/>
    <property type="molecule type" value="Genomic_DNA"/>
</dbReference>
<dbReference type="AlphaFoldDB" id="A0A645DX77"/>
<evidence type="ECO:0000313" key="1">
    <source>
        <dbReference type="EMBL" id="MPM94134.1"/>
    </source>
</evidence>
<comment type="caution">
    <text evidence="1">The sequence shown here is derived from an EMBL/GenBank/DDBJ whole genome shotgun (WGS) entry which is preliminary data.</text>
</comment>
<organism evidence="1">
    <name type="scientific">bioreactor metagenome</name>
    <dbReference type="NCBI Taxonomy" id="1076179"/>
    <lineage>
        <taxon>unclassified sequences</taxon>
        <taxon>metagenomes</taxon>
        <taxon>ecological metagenomes</taxon>
    </lineage>
</organism>
<protein>
    <submittedName>
        <fullName evidence="1">Uncharacterized protein</fullName>
    </submittedName>
</protein>
<name>A0A645DX77_9ZZZZ</name>
<sequence length="87" mass="9690">MVVRCGCVVTDGRVKPVTFELTPRNEDVSAHRFVLADIRCSVGAFHRPVELNVFRQLRPLHGIKKNAVLHRNIFAAVTLIIMPGVSV</sequence>
<reference evidence="1" key="1">
    <citation type="submission" date="2019-08" db="EMBL/GenBank/DDBJ databases">
        <authorList>
            <person name="Kucharzyk K."/>
            <person name="Murdoch R.W."/>
            <person name="Higgins S."/>
            <person name="Loffler F."/>
        </authorList>
    </citation>
    <scope>NUCLEOTIDE SEQUENCE</scope>
</reference>
<accession>A0A645DX77</accession>
<gene>
    <name evidence="1" type="ORF">SDC9_141277</name>
</gene>